<dbReference type="PANTHER" id="PTHR12993:SF30">
    <property type="entry name" value="N-ACETYL-ALPHA-D-GLUCOSAMINYL L-MALATE DEACETYLASE 1"/>
    <property type="match status" value="1"/>
</dbReference>
<dbReference type="EMBL" id="ATBP01000463">
    <property type="protein sequence ID" value="ETR70224.1"/>
    <property type="molecule type" value="Genomic_DNA"/>
</dbReference>
<proteinExistence type="predicted"/>
<dbReference type="SUPFAM" id="SSF102588">
    <property type="entry name" value="LmbE-like"/>
    <property type="match status" value="1"/>
</dbReference>
<protein>
    <submittedName>
        <fullName evidence="1">LmbE family protein</fullName>
    </submittedName>
</protein>
<dbReference type="InterPro" id="IPR024078">
    <property type="entry name" value="LmbE-like_dom_sf"/>
</dbReference>
<organism evidence="1 2">
    <name type="scientific">Candidatus Magnetoglobus multicellularis str. Araruama</name>
    <dbReference type="NCBI Taxonomy" id="890399"/>
    <lineage>
        <taxon>Bacteria</taxon>
        <taxon>Pseudomonadati</taxon>
        <taxon>Thermodesulfobacteriota</taxon>
        <taxon>Desulfobacteria</taxon>
        <taxon>Desulfobacterales</taxon>
        <taxon>Desulfobacteraceae</taxon>
        <taxon>Candidatus Magnetoglobus</taxon>
    </lineage>
</organism>
<gene>
    <name evidence="1" type="ORF">OMM_08968</name>
</gene>
<sequence>MNILTIFAHSDDAEIWAGGTIIKHSKRGDNVSICTFIESGSLRIAEANAGAELLGAKINIIDRKILFNRELLVIELEKMIQEFLPSIIITHWNDDTHYEHRLVQDIVMQAIISPKITTSYPRILLSCDTFNSLGVRKMFSPNFLSI</sequence>
<comment type="caution">
    <text evidence="1">The sequence shown here is derived from an EMBL/GenBank/DDBJ whole genome shotgun (WGS) entry which is preliminary data.</text>
</comment>
<evidence type="ECO:0000313" key="1">
    <source>
        <dbReference type="EMBL" id="ETR70224.1"/>
    </source>
</evidence>
<dbReference type="GO" id="GO:0016811">
    <property type="term" value="F:hydrolase activity, acting on carbon-nitrogen (but not peptide) bonds, in linear amides"/>
    <property type="evidence" value="ECO:0007669"/>
    <property type="project" value="TreeGrafter"/>
</dbReference>
<dbReference type="Proteomes" id="UP000189670">
    <property type="component" value="Unassembled WGS sequence"/>
</dbReference>
<reference evidence="2" key="1">
    <citation type="submission" date="2012-11" db="EMBL/GenBank/DDBJ databases">
        <authorList>
            <person name="Lucero-Rivera Y.E."/>
            <person name="Tovar-Ramirez D."/>
        </authorList>
    </citation>
    <scope>NUCLEOTIDE SEQUENCE [LARGE SCALE GENOMIC DNA]</scope>
    <source>
        <strain evidence="2">Araruama</strain>
    </source>
</reference>
<name>A0A1V1P600_9BACT</name>
<dbReference type="Pfam" id="PF02585">
    <property type="entry name" value="PIG-L"/>
    <property type="match status" value="1"/>
</dbReference>
<accession>A0A1V1P600</accession>
<evidence type="ECO:0000313" key="2">
    <source>
        <dbReference type="Proteomes" id="UP000189670"/>
    </source>
</evidence>
<dbReference type="AlphaFoldDB" id="A0A1V1P600"/>
<dbReference type="InterPro" id="IPR003737">
    <property type="entry name" value="GlcNAc_PI_deacetylase-related"/>
</dbReference>
<dbReference type="Gene3D" id="3.40.50.10320">
    <property type="entry name" value="LmbE-like"/>
    <property type="match status" value="1"/>
</dbReference>
<dbReference type="PANTHER" id="PTHR12993">
    <property type="entry name" value="N-ACETYLGLUCOSAMINYL-PHOSPHATIDYLINOSITOL DE-N-ACETYLASE-RELATED"/>
    <property type="match status" value="1"/>
</dbReference>